<feature type="region of interest" description="Disordered" evidence="1">
    <location>
        <begin position="399"/>
        <end position="426"/>
    </location>
</feature>
<dbReference type="PANTHER" id="PTHR11252">
    <property type="entry name" value="POLYRIBONUCLEOTIDE NUCLEOTIDYLTRANSFERASE"/>
    <property type="match status" value="1"/>
</dbReference>
<organism evidence="3 4">
    <name type="scientific">Solanum commersonii</name>
    <name type="common">Commerson's wild potato</name>
    <name type="synonym">Commerson's nightshade</name>
    <dbReference type="NCBI Taxonomy" id="4109"/>
    <lineage>
        <taxon>Eukaryota</taxon>
        <taxon>Viridiplantae</taxon>
        <taxon>Streptophyta</taxon>
        <taxon>Embryophyta</taxon>
        <taxon>Tracheophyta</taxon>
        <taxon>Spermatophyta</taxon>
        <taxon>Magnoliopsida</taxon>
        <taxon>eudicotyledons</taxon>
        <taxon>Gunneridae</taxon>
        <taxon>Pentapetalae</taxon>
        <taxon>asterids</taxon>
        <taxon>lamiids</taxon>
        <taxon>Solanales</taxon>
        <taxon>Solanaceae</taxon>
        <taxon>Solanoideae</taxon>
        <taxon>Solaneae</taxon>
        <taxon>Solanum</taxon>
    </lineage>
</organism>
<dbReference type="PROSITE" id="PS50126">
    <property type="entry name" value="S1"/>
    <property type="match status" value="1"/>
</dbReference>
<dbReference type="InterPro" id="IPR027408">
    <property type="entry name" value="PNPase/RNase_PH_dom_sf"/>
</dbReference>
<dbReference type="InterPro" id="IPR003029">
    <property type="entry name" value="S1_domain"/>
</dbReference>
<evidence type="ECO:0000313" key="4">
    <source>
        <dbReference type="Proteomes" id="UP000824120"/>
    </source>
</evidence>
<dbReference type="SUPFAM" id="SSF55666">
    <property type="entry name" value="Ribonuclease PH domain 2-like"/>
    <property type="match status" value="1"/>
</dbReference>
<protein>
    <recommendedName>
        <fullName evidence="2">S1 motif domain-containing protein</fullName>
    </recommendedName>
</protein>
<feature type="compositionally biased region" description="Low complexity" evidence="1">
    <location>
        <begin position="370"/>
        <end position="380"/>
    </location>
</feature>
<dbReference type="GO" id="GO:0000958">
    <property type="term" value="P:mitochondrial mRNA catabolic process"/>
    <property type="evidence" value="ECO:0007669"/>
    <property type="project" value="TreeGrafter"/>
</dbReference>
<reference evidence="3 4" key="1">
    <citation type="submission" date="2020-09" db="EMBL/GenBank/DDBJ databases">
        <title>De no assembly of potato wild relative species, Solanum commersonii.</title>
        <authorList>
            <person name="Cho K."/>
        </authorList>
    </citation>
    <scope>NUCLEOTIDE SEQUENCE [LARGE SCALE GENOMIC DNA]</scope>
    <source>
        <strain evidence="3">LZ3.2</strain>
        <tissue evidence="3">Leaf</tissue>
    </source>
</reference>
<dbReference type="GO" id="GO:0005829">
    <property type="term" value="C:cytosol"/>
    <property type="evidence" value="ECO:0007669"/>
    <property type="project" value="TreeGrafter"/>
</dbReference>
<feature type="domain" description="S1 motif" evidence="2">
    <location>
        <begin position="202"/>
        <end position="270"/>
    </location>
</feature>
<dbReference type="FunFam" id="2.40.50.140:FF:000189">
    <property type="entry name" value="Polyribonucleotide nucleotidyltransferase, putative"/>
    <property type="match status" value="1"/>
</dbReference>
<comment type="caution">
    <text evidence="3">The sequence shown here is derived from an EMBL/GenBank/DDBJ whole genome shotgun (WGS) entry which is preliminary data.</text>
</comment>
<dbReference type="EMBL" id="JACXVP010000006">
    <property type="protein sequence ID" value="KAG5600319.1"/>
    <property type="molecule type" value="Genomic_DNA"/>
</dbReference>
<feature type="compositionally biased region" description="Polar residues" evidence="1">
    <location>
        <begin position="347"/>
        <end position="360"/>
    </location>
</feature>
<dbReference type="SUPFAM" id="SSF50249">
    <property type="entry name" value="Nucleic acid-binding proteins"/>
    <property type="match status" value="2"/>
</dbReference>
<evidence type="ECO:0000256" key="1">
    <source>
        <dbReference type="SAM" id="MobiDB-lite"/>
    </source>
</evidence>
<name>A0A9J5YKP1_SOLCO</name>
<dbReference type="InterPro" id="IPR012340">
    <property type="entry name" value="NA-bd_OB-fold"/>
</dbReference>
<keyword evidence="4" id="KW-1185">Reference proteome</keyword>
<dbReference type="PANTHER" id="PTHR11252:SF16">
    <property type="entry name" value="POLYRIBONUCLEOTIDE NUCLEOTIDYLTRANSFERASE 2, MITOCHONDRIAL"/>
    <property type="match status" value="1"/>
</dbReference>
<gene>
    <name evidence="3" type="ORF">H5410_031689</name>
</gene>
<accession>A0A9J5YKP1</accession>
<evidence type="ECO:0000259" key="2">
    <source>
        <dbReference type="PROSITE" id="PS50126"/>
    </source>
</evidence>
<dbReference type="InterPro" id="IPR036345">
    <property type="entry name" value="ExoRNase_PH_dom2_sf"/>
</dbReference>
<proteinExistence type="predicted"/>
<dbReference type="Gene3D" id="3.30.230.70">
    <property type="entry name" value="GHMP Kinase, N-terminal domain"/>
    <property type="match status" value="1"/>
</dbReference>
<dbReference type="Proteomes" id="UP000824120">
    <property type="component" value="Chromosome 6"/>
</dbReference>
<dbReference type="SMART" id="SM00316">
    <property type="entry name" value="S1"/>
    <property type="match status" value="2"/>
</dbReference>
<dbReference type="Gene3D" id="2.40.50.140">
    <property type="entry name" value="Nucleic acid-binding proteins"/>
    <property type="match status" value="1"/>
</dbReference>
<dbReference type="InterPro" id="IPR012162">
    <property type="entry name" value="PNPase"/>
</dbReference>
<dbReference type="GO" id="GO:0005739">
    <property type="term" value="C:mitochondrion"/>
    <property type="evidence" value="ECO:0007669"/>
    <property type="project" value="TreeGrafter"/>
</dbReference>
<dbReference type="GO" id="GO:0000175">
    <property type="term" value="F:3'-5'-RNA exonuclease activity"/>
    <property type="evidence" value="ECO:0007669"/>
    <property type="project" value="TreeGrafter"/>
</dbReference>
<dbReference type="GO" id="GO:0004654">
    <property type="term" value="F:polyribonucleotide nucleotidyltransferase activity"/>
    <property type="evidence" value="ECO:0007669"/>
    <property type="project" value="InterPro"/>
</dbReference>
<feature type="region of interest" description="Disordered" evidence="1">
    <location>
        <begin position="337"/>
        <end position="383"/>
    </location>
</feature>
<evidence type="ECO:0000313" key="3">
    <source>
        <dbReference type="EMBL" id="KAG5600319.1"/>
    </source>
</evidence>
<dbReference type="GO" id="GO:0000965">
    <property type="term" value="P:mitochondrial RNA 3'-end processing"/>
    <property type="evidence" value="ECO:0007669"/>
    <property type="project" value="TreeGrafter"/>
</dbReference>
<dbReference type="Pfam" id="PF00575">
    <property type="entry name" value="S1"/>
    <property type="match status" value="1"/>
</dbReference>
<dbReference type="GO" id="GO:0003723">
    <property type="term" value="F:RNA binding"/>
    <property type="evidence" value="ECO:0007669"/>
    <property type="project" value="InterPro"/>
</dbReference>
<dbReference type="OrthoDB" id="437922at2759"/>
<sequence length="500" mass="53720">MASDGLTSMATVCGGSMALMDSGIPLIEHVAGLLMGLVSEVDPSTGEIKDYRLLTDILGLEDHLGDMDFKIAGTRNGVTAIQLDIKPAGIPLDIRCESLDPALKGRLQILEHMECEISAPRIQDDIYSPRLVTSKYSNDALRRLIGPVGALKRKIEDETVAVNSARISVSDGTLTIIAKNQSVMEKVQEKVDFIIGREIVIGDVYKGIVVSVKEYGAFVEFNGGQQGLLHISELSHDLVSRVSDVVSVGKQLSLMCIGQDVHGNIKLSLKATLPRPKSKTGISVDERVAPTSQEVNVWAAIEDVSNEQKNQGATVGPEPNDSTLKSATPAVLIQSAAECDEEEKSDALNSKGDNGSQSASKSEKKTRIPSSLSESGFSSRSAKKSKRVKDAILDLISDDASDQKHTPEVGLHSQIGSDKDDATSETPMSANKLKLGMRLTAKVHQIRALGLVLDLGGGIRGMYRFEPGMKRDFEVGDELRVKCSSFSTKGIPVLSLVKEE</sequence>
<dbReference type="AlphaFoldDB" id="A0A9J5YKP1"/>
<dbReference type="GO" id="GO:0009570">
    <property type="term" value="C:chloroplast stroma"/>
    <property type="evidence" value="ECO:0007669"/>
    <property type="project" value="TreeGrafter"/>
</dbReference>